<evidence type="ECO:0000313" key="2">
    <source>
        <dbReference type="Proteomes" id="UP000671828"/>
    </source>
</evidence>
<organism evidence="1 2">
    <name type="scientific">Saccharothrix algeriensis</name>
    <dbReference type="NCBI Taxonomy" id="173560"/>
    <lineage>
        <taxon>Bacteria</taxon>
        <taxon>Bacillati</taxon>
        <taxon>Actinomycetota</taxon>
        <taxon>Actinomycetes</taxon>
        <taxon>Pseudonocardiales</taxon>
        <taxon>Pseudonocardiaceae</taxon>
        <taxon>Saccharothrix</taxon>
    </lineage>
</organism>
<evidence type="ECO:0000313" key="1">
    <source>
        <dbReference type="EMBL" id="QTR04596.1"/>
    </source>
</evidence>
<dbReference type="AlphaFoldDB" id="A0A8T8I1H7"/>
<accession>A0A8T8I1H7</accession>
<name>A0A8T8I1H7_9PSEU</name>
<dbReference type="Proteomes" id="UP000671828">
    <property type="component" value="Chromosome"/>
</dbReference>
<protein>
    <submittedName>
        <fullName evidence="1">Uncharacterized protein</fullName>
    </submittedName>
</protein>
<gene>
    <name evidence="1" type="ORF">J7S33_07000</name>
</gene>
<reference evidence="1" key="1">
    <citation type="submission" date="2021-04" db="EMBL/GenBank/DDBJ databases">
        <title>Saccharothrix algeriensis WGS.</title>
        <authorList>
            <person name="Stuskova K."/>
            <person name="Hakalova E."/>
            <person name="Tebbal A.B."/>
            <person name="Eichmeier A."/>
        </authorList>
    </citation>
    <scope>NUCLEOTIDE SEQUENCE</scope>
    <source>
        <strain evidence="1">NRRL B-24137</strain>
    </source>
</reference>
<feature type="non-terminal residue" evidence="1">
    <location>
        <position position="80"/>
    </location>
</feature>
<proteinExistence type="predicted"/>
<dbReference type="EMBL" id="CP072788">
    <property type="protein sequence ID" value="QTR04596.1"/>
    <property type="molecule type" value="Genomic_DNA"/>
</dbReference>
<sequence>MTLRGVDADNELYEVEAGDVVTAPSPCARTPISPNHLNVGQVCRLGLSVTVGAEKVSAYLVERGRSSPPVVVAHRDAAPP</sequence>